<evidence type="ECO:0000256" key="2">
    <source>
        <dbReference type="ARBA" id="ARBA00022695"/>
    </source>
</evidence>
<evidence type="ECO:0000313" key="6">
    <source>
        <dbReference type="Proteomes" id="UP001404104"/>
    </source>
</evidence>
<organism evidence="5 6">
    <name type="scientific">Sphingomonas qilianensis</name>
    <dbReference type="NCBI Taxonomy" id="1736690"/>
    <lineage>
        <taxon>Bacteria</taxon>
        <taxon>Pseudomonadati</taxon>
        <taxon>Pseudomonadota</taxon>
        <taxon>Alphaproteobacteria</taxon>
        <taxon>Sphingomonadales</taxon>
        <taxon>Sphingomonadaceae</taxon>
        <taxon>Sphingomonas</taxon>
    </lineage>
</organism>
<evidence type="ECO:0000259" key="4">
    <source>
        <dbReference type="Pfam" id="PF12804"/>
    </source>
</evidence>
<reference evidence="5 6" key="1">
    <citation type="submission" date="2024-05" db="EMBL/GenBank/DDBJ databases">
        <authorList>
            <person name="Liu Q."/>
            <person name="Xin Y.-H."/>
        </authorList>
    </citation>
    <scope>NUCLEOTIDE SEQUENCE [LARGE SCALE GENOMIC DNA]</scope>
    <source>
        <strain evidence="5 6">CGMCC 1.15349</strain>
    </source>
</reference>
<dbReference type="InterPro" id="IPR050065">
    <property type="entry name" value="GlmU-like"/>
</dbReference>
<gene>
    <name evidence="5" type="ORF">ABC969_15350</name>
</gene>
<evidence type="ECO:0000256" key="3">
    <source>
        <dbReference type="ARBA" id="ARBA00022842"/>
    </source>
</evidence>
<dbReference type="PANTHER" id="PTHR43584">
    <property type="entry name" value="NUCLEOTIDYL TRANSFERASE"/>
    <property type="match status" value="1"/>
</dbReference>
<dbReference type="InterPro" id="IPR029044">
    <property type="entry name" value="Nucleotide-diphossugar_trans"/>
</dbReference>
<comment type="caution">
    <text evidence="5">The sequence shown here is derived from an EMBL/GenBank/DDBJ whole genome shotgun (WGS) entry which is preliminary data.</text>
</comment>
<evidence type="ECO:0000256" key="1">
    <source>
        <dbReference type="ARBA" id="ARBA00022679"/>
    </source>
</evidence>
<keyword evidence="3" id="KW-0460">Magnesium</keyword>
<evidence type="ECO:0000313" key="5">
    <source>
        <dbReference type="EMBL" id="MEN2787792.1"/>
    </source>
</evidence>
<keyword evidence="6" id="KW-1185">Reference proteome</keyword>
<keyword evidence="2" id="KW-0548">Nucleotidyltransferase</keyword>
<dbReference type="Pfam" id="PF12804">
    <property type="entry name" value="NTP_transf_3"/>
    <property type="match status" value="1"/>
</dbReference>
<sequence length="236" mass="24826">MTITTCVVLAAGAGTRLRDAAESKPLCKVAGNPLLDHAIERLAAAGITHVIVTTGYRAEAIEAHLAARDWPVTVETARTLDWRQPNGVSALAAAPLLNGAETLLVMCDHLVDPALYARMAKAGAGEGLRLGIDRRLGHPWVDPLDVTCVATDGQRITAIGKEMAPHDCYDTGVFAVGLAFFATLEALESPSITEAVRALITRGTALTVDCSDLDWIDVDDPKALGAATSWLQAPAP</sequence>
<protein>
    <submittedName>
        <fullName evidence="5">NTP transferase domain-containing protein</fullName>
    </submittedName>
</protein>
<dbReference type="RefSeq" id="WP_345866027.1">
    <property type="nucleotide sequence ID" value="NZ_JBDIMF010000007.1"/>
</dbReference>
<accession>A0ABU9XW59</accession>
<dbReference type="GO" id="GO:0016740">
    <property type="term" value="F:transferase activity"/>
    <property type="evidence" value="ECO:0007669"/>
    <property type="project" value="UniProtKB-KW"/>
</dbReference>
<keyword evidence="1 5" id="KW-0808">Transferase</keyword>
<dbReference type="Proteomes" id="UP001404104">
    <property type="component" value="Unassembled WGS sequence"/>
</dbReference>
<name>A0ABU9XW59_9SPHN</name>
<dbReference type="EMBL" id="JBDIMF010000007">
    <property type="protein sequence ID" value="MEN2787792.1"/>
    <property type="molecule type" value="Genomic_DNA"/>
</dbReference>
<dbReference type="Gene3D" id="3.90.550.10">
    <property type="entry name" value="Spore Coat Polysaccharide Biosynthesis Protein SpsA, Chain A"/>
    <property type="match status" value="1"/>
</dbReference>
<dbReference type="SUPFAM" id="SSF53448">
    <property type="entry name" value="Nucleotide-diphospho-sugar transferases"/>
    <property type="match status" value="1"/>
</dbReference>
<dbReference type="InterPro" id="IPR025877">
    <property type="entry name" value="MobA-like_NTP_Trfase"/>
</dbReference>
<proteinExistence type="predicted"/>
<dbReference type="PANTHER" id="PTHR43584:SF8">
    <property type="entry name" value="N-ACETYLMURAMATE ALPHA-1-PHOSPHATE URIDYLYLTRANSFERASE"/>
    <property type="match status" value="1"/>
</dbReference>
<feature type="domain" description="MobA-like NTP transferase" evidence="4">
    <location>
        <begin position="6"/>
        <end position="127"/>
    </location>
</feature>